<dbReference type="Proteomes" id="UP000002964">
    <property type="component" value="Unassembled WGS sequence"/>
</dbReference>
<dbReference type="EMBL" id="JH603170">
    <property type="protein sequence ID" value="EIC20006.1"/>
    <property type="molecule type" value="Genomic_DNA"/>
</dbReference>
<accession>H8Z3L7</accession>
<name>H8Z3L7_9GAMM</name>
<keyword evidence="2" id="KW-0472">Membrane</keyword>
<comment type="subcellular location">
    <subcellularLocation>
        <location evidence="1">Membrane</location>
    </subcellularLocation>
</comment>
<reference evidence="5 6" key="2">
    <citation type="submission" date="2011-11" db="EMBL/GenBank/DDBJ databases">
        <authorList>
            <consortium name="US DOE Joint Genome Institute"/>
            <person name="Lucas S."/>
            <person name="Han J."/>
            <person name="Lapidus A."/>
            <person name="Cheng J.-F."/>
            <person name="Goodwin L."/>
            <person name="Pitluck S."/>
            <person name="Peters L."/>
            <person name="Ovchinnikova G."/>
            <person name="Zhang X."/>
            <person name="Detter J.C."/>
            <person name="Han C."/>
            <person name="Tapia R."/>
            <person name="Land M."/>
            <person name="Hauser L."/>
            <person name="Kyrpides N."/>
            <person name="Ivanova N."/>
            <person name="Pagani I."/>
            <person name="Vogl K."/>
            <person name="Liu Z."/>
            <person name="Overmann J."/>
            <person name="Frigaard N.-U."/>
            <person name="Bryant D."/>
            <person name="Woyke T."/>
        </authorList>
    </citation>
    <scope>NUCLEOTIDE SEQUENCE [LARGE SCALE GENOMIC DNA]</scope>
    <source>
        <strain evidence="5 6">970</strain>
    </source>
</reference>
<dbReference type="Gene3D" id="3.10.20.310">
    <property type="entry name" value="membrane protein fhac"/>
    <property type="match status" value="3"/>
</dbReference>
<dbReference type="AlphaFoldDB" id="H8Z3L7"/>
<evidence type="ECO:0000259" key="3">
    <source>
        <dbReference type="Pfam" id="PF01103"/>
    </source>
</evidence>
<dbReference type="STRING" id="631362.Thi970DRAFT_03618"/>
<reference evidence="6" key="1">
    <citation type="submission" date="2011-06" db="EMBL/GenBank/DDBJ databases">
        <authorList>
            <consortium name="US DOE Joint Genome Institute (JGI-PGF)"/>
            <person name="Lucas S."/>
            <person name="Han J."/>
            <person name="Lapidus A."/>
            <person name="Cheng J.-F."/>
            <person name="Goodwin L."/>
            <person name="Pitluck S."/>
            <person name="Peters L."/>
            <person name="Land M.L."/>
            <person name="Hauser L."/>
            <person name="Vogl K."/>
            <person name="Liu Z."/>
            <person name="Overmann J."/>
            <person name="Frigaard N.-U."/>
            <person name="Bryant D.A."/>
            <person name="Woyke T.J."/>
        </authorList>
    </citation>
    <scope>NUCLEOTIDE SEQUENCE [LARGE SCALE GENOMIC DNA]</scope>
    <source>
        <strain evidence="6">970</strain>
    </source>
</reference>
<evidence type="ECO:0000256" key="1">
    <source>
        <dbReference type="ARBA" id="ARBA00004370"/>
    </source>
</evidence>
<dbReference type="InterPro" id="IPR035243">
    <property type="entry name" value="TamA_POTRA_Dom_1"/>
</dbReference>
<sequence length="602" mass="66784">MLDPSDPPAGATGRRARRIQFLLVAFWLLVLALWLPGAAVALELKVEVTGLRGEQEKNVLALLGIYQERADKDISALRLLALHRRAPEQIRKALAPFGLYRVSIQDTLTEPATDGGTWVASYKIDPGPAVRIASIDYQITGPGASAGVFPDAFPMQVGEVLLDSNYTKARDSIETIASEQGYLDATMTRHQVLVNLDSYEARVFFHLDTGPRYYFGQVSFEQDLLAPDFLQRFVPFESGAVYDPDDLLELQGRLLGSEYYQSVEINPHKQLASADREVPITVIAKRNKANRYRVGLGYGTDVGPRLTLDYRRRYIGRHGHTLNAEISLSAVIQTIFAEYDIPVGDPLRDSLVIKPQYGIYDTATRQGTMFNLQTAWSHVGRSGWRRDIGLNYQYEDFEVSDVEDSNFNGLVPSIAWSKIVADDPINTRNGYRVKALIQGTVGGVMSTGASWLTGSLNAKWIKSFGERYRFLTRADLGATWAANLEDVPAGQRFFAGGDTSIRGWAFDVLGPIDPVTDQTLGGRYLAVGSLELQRQIKGKWSASVFTDFGNAFDPEYDAEWEQSAGLGLNYQTPLGQVRFYAAYAFTKPDPGVRLHLMIGPDL</sequence>
<feature type="domain" description="TamA POTRA" evidence="4">
    <location>
        <begin position="45"/>
        <end position="126"/>
    </location>
</feature>
<gene>
    <name evidence="5" type="ORF">Thi970DRAFT_03618</name>
</gene>
<dbReference type="Pfam" id="PF01103">
    <property type="entry name" value="Omp85"/>
    <property type="match status" value="1"/>
</dbReference>
<organism evidence="5 6">
    <name type="scientific">Thiorhodovibrio frisius</name>
    <dbReference type="NCBI Taxonomy" id="631362"/>
    <lineage>
        <taxon>Bacteria</taxon>
        <taxon>Pseudomonadati</taxon>
        <taxon>Pseudomonadota</taxon>
        <taxon>Gammaproteobacteria</taxon>
        <taxon>Chromatiales</taxon>
        <taxon>Chromatiaceae</taxon>
        <taxon>Thiorhodovibrio</taxon>
    </lineage>
</organism>
<keyword evidence="6" id="KW-1185">Reference proteome</keyword>
<evidence type="ECO:0000313" key="6">
    <source>
        <dbReference type="Proteomes" id="UP000002964"/>
    </source>
</evidence>
<dbReference type="OrthoDB" id="9769707at2"/>
<dbReference type="GO" id="GO:0019867">
    <property type="term" value="C:outer membrane"/>
    <property type="evidence" value="ECO:0007669"/>
    <property type="project" value="InterPro"/>
</dbReference>
<dbReference type="InterPro" id="IPR000184">
    <property type="entry name" value="Bac_surfAg_D15"/>
</dbReference>
<dbReference type="Pfam" id="PF17243">
    <property type="entry name" value="POTRA_TamA_1"/>
    <property type="match status" value="1"/>
</dbReference>
<feature type="domain" description="Bacterial surface antigen (D15)" evidence="3">
    <location>
        <begin position="289"/>
        <end position="589"/>
    </location>
</feature>
<evidence type="ECO:0000259" key="4">
    <source>
        <dbReference type="Pfam" id="PF17243"/>
    </source>
</evidence>
<dbReference type="eggNOG" id="COG0729">
    <property type="taxonomic scope" value="Bacteria"/>
</dbReference>
<protein>
    <submittedName>
        <fullName evidence="5">Outer membrane protein</fullName>
    </submittedName>
</protein>
<dbReference type="HOGENOM" id="CLU_018618_1_0_6"/>
<evidence type="ECO:0000256" key="2">
    <source>
        <dbReference type="ARBA" id="ARBA00023136"/>
    </source>
</evidence>
<evidence type="ECO:0000313" key="5">
    <source>
        <dbReference type="EMBL" id="EIC20006.1"/>
    </source>
</evidence>
<dbReference type="RefSeq" id="WP_009150409.1">
    <property type="nucleotide sequence ID" value="NZ_CP121471.1"/>
</dbReference>
<dbReference type="Gene3D" id="2.40.160.50">
    <property type="entry name" value="membrane protein fhac: a member of the omp85/tpsb transporter family"/>
    <property type="match status" value="1"/>
</dbReference>
<proteinExistence type="predicted"/>